<dbReference type="OrthoDB" id="9179874at2"/>
<gene>
    <name evidence="1" type="ORF">CCGE525_35985</name>
</gene>
<dbReference type="KEGG" id="rjg:CCGE525_35985"/>
<keyword evidence="2" id="KW-1185">Reference proteome</keyword>
<dbReference type="Proteomes" id="UP000282195">
    <property type="component" value="Plasmid pRCCGE525b"/>
</dbReference>
<organism evidence="1 2">
    <name type="scientific">Rhizobium jaguaris</name>
    <dbReference type="NCBI Taxonomy" id="1312183"/>
    <lineage>
        <taxon>Bacteria</taxon>
        <taxon>Pseudomonadati</taxon>
        <taxon>Pseudomonadota</taxon>
        <taxon>Alphaproteobacteria</taxon>
        <taxon>Hyphomicrobiales</taxon>
        <taxon>Rhizobiaceae</taxon>
        <taxon>Rhizobium/Agrobacterium group</taxon>
        <taxon>Rhizobium</taxon>
    </lineage>
</organism>
<proteinExistence type="predicted"/>
<dbReference type="RefSeq" id="WP_120709057.1">
    <property type="nucleotide sequence ID" value="NZ_CP032696.1"/>
</dbReference>
<accession>A0A387FYM2</accession>
<keyword evidence="1" id="KW-0614">Plasmid</keyword>
<dbReference type="AlphaFoldDB" id="A0A387FYM2"/>
<name>A0A387FYM2_9HYPH</name>
<reference evidence="1 2" key="1">
    <citation type="submission" date="2018-10" db="EMBL/GenBank/DDBJ databases">
        <title>Rhizobium etli, R. leguminosarum and a new Rhizobium genospecies from Phaseolus dumosus.</title>
        <authorList>
            <person name="Ramirez-Puebla S.T."/>
            <person name="Rogel-Hernandez M.A."/>
            <person name="Guerrero G."/>
            <person name="Ormeno-Orrillo E."/>
            <person name="Martinez-Romero J.C."/>
            <person name="Negrete-Yankelevich S."/>
            <person name="Martinez-Romero E."/>
        </authorList>
    </citation>
    <scope>NUCLEOTIDE SEQUENCE [LARGE SCALE GENOMIC DNA]</scope>
    <source>
        <strain evidence="1 2">CCGE525</strain>
        <plasmid evidence="2">prccge525b</plasmid>
    </source>
</reference>
<sequence>MGAVAKSPFGHRFDQAAPVRNDKGVIIRDFSRLGRTGFKGAGTTEWLTTKVRILPDRPNRAVASADSALIARLGKEEYLILDQKVAGREFCSDLEAAWNADSAQGATRIGYPLPRADSHSWLYLEGNSVAQMMSKICGVDLRDGKFEPGEVAQTVVARIGAVLIRQMDKGSYGIHMLTDFASADYLWDVLEDACAEFGGGFAGTGRT</sequence>
<geneLocation type="plasmid" evidence="2">
    <name>prccge525b</name>
</geneLocation>
<dbReference type="SUPFAM" id="SSF103025">
    <property type="entry name" value="Folate-binding domain"/>
    <property type="match status" value="1"/>
</dbReference>
<dbReference type="Gene3D" id="3.30.1360.120">
    <property type="entry name" value="Probable tRNA modification gtpase trme, domain 1"/>
    <property type="match status" value="1"/>
</dbReference>
<dbReference type="InterPro" id="IPR027266">
    <property type="entry name" value="TrmE/GcvT-like"/>
</dbReference>
<evidence type="ECO:0000313" key="2">
    <source>
        <dbReference type="Proteomes" id="UP000282195"/>
    </source>
</evidence>
<evidence type="ECO:0000313" key="1">
    <source>
        <dbReference type="EMBL" id="AYG64160.1"/>
    </source>
</evidence>
<protein>
    <submittedName>
        <fullName evidence="1">Sarcosine oxidase</fullName>
    </submittedName>
</protein>
<dbReference type="EMBL" id="CP032696">
    <property type="protein sequence ID" value="AYG64160.1"/>
    <property type="molecule type" value="Genomic_DNA"/>
</dbReference>